<feature type="domain" description="FAD-dependent urate hydroxylase HpyO/Asp monooxygenase CreE-like FAD/NAD(P)-binding" evidence="1">
    <location>
        <begin position="7"/>
        <end position="192"/>
    </location>
</feature>
<sequence>MPIYDLVFVGSGLSSTATITNLLTSLQNRPILAQPLRIAVIEKSGEFWTGIAYGKRTSVHSLTINPVKDFFQDADKPIFFDWLTNMRNQGWPGLTDEKRGIAETWSTGNSDKITASDLEGLYIPRFLYGVFLTQHAEKLVADCATAGIATVDLITGEAVDADKTDDGYLLSVNNAGPIIQLHTRDLVLATGSLDARLINNGLQHNYVCVDDVYGPSLKDNLDKISEGLSKLEPGKRDILIIGSNASASEVVHILAKNIKTDADGFDKIYILSTSGLPDRLHVNSDYDHLMHNLKALDESGTYDADKLIAAIQDDVNHAATQGLSVGKIHYSLGERAVKIQQKLPADEALKFFKDHGWTFTRITRRTSENYYFTEKELADAGRLEFINGRFVRFAAEQDDPNGLTFIYTECKQGDPKPYQGAFAVVVNCSGAEHITETTSKLIRNMLDKSIVRINDTNMGVSVNEHFAANDHLYIIGPLMAGIYNSKFKFWHLENAKRLNSLAPMLAKTLLAER</sequence>
<protein>
    <submittedName>
        <fullName evidence="2">FAD/NAD(P)-binding protein</fullName>
    </submittedName>
</protein>
<gene>
    <name evidence="2" type="ORF">IRJ16_13530</name>
</gene>
<dbReference type="Proteomes" id="UP000622475">
    <property type="component" value="Unassembled WGS sequence"/>
</dbReference>
<proteinExistence type="predicted"/>
<dbReference type="InterPro" id="IPR036188">
    <property type="entry name" value="FAD/NAD-bd_sf"/>
</dbReference>
<evidence type="ECO:0000313" key="3">
    <source>
        <dbReference type="Proteomes" id="UP000622475"/>
    </source>
</evidence>
<dbReference type="Pfam" id="PF13454">
    <property type="entry name" value="NAD_binding_9"/>
    <property type="match status" value="1"/>
</dbReference>
<dbReference type="InterPro" id="IPR038732">
    <property type="entry name" value="HpyO/CreE_NAD-binding"/>
</dbReference>
<organism evidence="2 3">
    <name type="scientific">Mucilaginibacter myungsuensis</name>
    <dbReference type="NCBI Taxonomy" id="649104"/>
    <lineage>
        <taxon>Bacteria</taxon>
        <taxon>Pseudomonadati</taxon>
        <taxon>Bacteroidota</taxon>
        <taxon>Sphingobacteriia</taxon>
        <taxon>Sphingobacteriales</taxon>
        <taxon>Sphingobacteriaceae</taxon>
        <taxon>Mucilaginibacter</taxon>
    </lineage>
</organism>
<dbReference type="AlphaFoldDB" id="A0A929L2J3"/>
<accession>A0A929L2J3</accession>
<comment type="caution">
    <text evidence="2">The sequence shown here is derived from an EMBL/GenBank/DDBJ whole genome shotgun (WGS) entry which is preliminary data.</text>
</comment>
<dbReference type="SUPFAM" id="SSF51905">
    <property type="entry name" value="FAD/NAD(P)-binding domain"/>
    <property type="match status" value="1"/>
</dbReference>
<dbReference type="PANTHER" id="PTHR40254:SF1">
    <property type="entry name" value="BLR0577 PROTEIN"/>
    <property type="match status" value="1"/>
</dbReference>
<dbReference type="RefSeq" id="WP_194112150.1">
    <property type="nucleotide sequence ID" value="NZ_JADFFL010000005.1"/>
</dbReference>
<keyword evidence="3" id="KW-1185">Reference proteome</keyword>
<reference evidence="2" key="1">
    <citation type="submission" date="2020-10" db="EMBL/GenBank/DDBJ databases">
        <title>Mucilaginibacter mali sp. nov., isolated from rhizosphere soil of apple orchard.</title>
        <authorList>
            <person name="Lee J.-S."/>
            <person name="Kim H.S."/>
            <person name="Kim J.-S."/>
        </authorList>
    </citation>
    <scope>NUCLEOTIDE SEQUENCE</scope>
    <source>
        <strain evidence="2">KCTC 22746</strain>
    </source>
</reference>
<evidence type="ECO:0000259" key="1">
    <source>
        <dbReference type="Pfam" id="PF13454"/>
    </source>
</evidence>
<dbReference type="EMBL" id="JADFFL010000005">
    <property type="protein sequence ID" value="MBE9662910.1"/>
    <property type="molecule type" value="Genomic_DNA"/>
</dbReference>
<dbReference type="InterPro" id="IPR052189">
    <property type="entry name" value="L-asp_N-monooxygenase_NS-form"/>
</dbReference>
<name>A0A929L2J3_9SPHI</name>
<evidence type="ECO:0000313" key="2">
    <source>
        <dbReference type="EMBL" id="MBE9662910.1"/>
    </source>
</evidence>
<dbReference type="PANTHER" id="PTHR40254">
    <property type="entry name" value="BLR0577 PROTEIN"/>
    <property type="match status" value="1"/>
</dbReference>